<reference evidence="1 2" key="1">
    <citation type="journal article" date="2010" name="J. Bacteriol.">
        <title>Complete genome sequence of Enterobacter cloacae subsp. cloacae type strain ATCC 13047.</title>
        <authorList>
            <person name="Ren Y."/>
            <person name="Ren Y."/>
            <person name="Zhou Z."/>
            <person name="Guo X."/>
            <person name="Li Y."/>
            <person name="Feng L."/>
            <person name="Wang L."/>
        </authorList>
    </citation>
    <scope>NUCLEOTIDE SEQUENCE [LARGE SCALE GENOMIC DNA]</scope>
    <source>
        <strain evidence="2">ATCC 13047 / DSM 30054 / NBRC 13535 / NCTC 10005 / WDCM 00083 / NCDC 279-56</strain>
    </source>
</reference>
<protein>
    <submittedName>
        <fullName evidence="1">Uncharacterized protein</fullName>
    </submittedName>
</protein>
<dbReference type="AlphaFoldDB" id="A0A0H3CL49"/>
<dbReference type="EnsemblBacteria" id="ADF62016">
    <property type="protein sequence ID" value="ADF62016"/>
    <property type="gene ID" value="ECL_02473"/>
</dbReference>
<accession>A0A0H3CL49</accession>
<proteinExistence type="predicted"/>
<dbReference type="HOGENOM" id="CLU_3199315_0_0_6"/>
<name>A0A0H3CL49_ENTCC</name>
<evidence type="ECO:0000313" key="1">
    <source>
        <dbReference type="EMBL" id="ADF62016.1"/>
    </source>
</evidence>
<keyword evidence="2" id="KW-1185">Reference proteome</keyword>
<evidence type="ECO:0000313" key="2">
    <source>
        <dbReference type="Proteomes" id="UP000002363"/>
    </source>
</evidence>
<organism evidence="1 2">
    <name type="scientific">Enterobacter cloacae subsp. cloacae (strain ATCC 13047 / DSM 30054 / NBRC 13535 / NCTC 10005 / WDCM 00083 / NCDC 279-56)</name>
    <dbReference type="NCBI Taxonomy" id="716541"/>
    <lineage>
        <taxon>Bacteria</taxon>
        <taxon>Pseudomonadati</taxon>
        <taxon>Pseudomonadota</taxon>
        <taxon>Gammaproteobacteria</taxon>
        <taxon>Enterobacterales</taxon>
        <taxon>Enterobacteriaceae</taxon>
        <taxon>Enterobacter</taxon>
        <taxon>Enterobacter cloacae complex</taxon>
    </lineage>
</organism>
<dbReference type="EMBL" id="CP001918">
    <property type="protein sequence ID" value="ADF62016.1"/>
    <property type="molecule type" value="Genomic_DNA"/>
</dbReference>
<gene>
    <name evidence="1" type="ordered locus">ECL_02473</name>
</gene>
<sequence length="45" mass="5001">MLIKSNFNDISITHPKISIAVICHTGIFHPAVTEVKTACHLKNEK</sequence>
<dbReference type="KEGG" id="enc:ECL_02473"/>
<dbReference type="Proteomes" id="UP000002363">
    <property type="component" value="Chromosome"/>
</dbReference>